<sequence>MLLIEEKRTQIDDLLDKMAENLQLDATRQQRMKQHYEAVKDWIEADPVFFGPYKYDVYPHGSVRILTTVKPVEREEFDLDIAIHLKPGMGSHSPARIYAEVKRRLEAHETYKGMLEPKNRCLRLNYSGDFHMDILPGVQESEWDENKLKVPDHDLGRWVSSNPRGYADWFLAKANLVKMSLLEKALRAENLPADNFDQKKPLQRAVQLIKRYRDLYFQERFSDHKTSSIVLTTLAGMYYTGEESIFDTVDNIVSTIGRETAVAEKRIKVFNPVNPQEDFTDKWEDDPRYYIGFKAFCKHLQSEWQELKKHHGIPDESRILKGLFGESVVTKAYQSQASHLEELRGGGKLGINRTTGILSAAGSMASTVKPNTFFGA</sequence>
<evidence type="ECO:0008006" key="4">
    <source>
        <dbReference type="Google" id="ProtNLM"/>
    </source>
</evidence>
<organism evidence="2 3">
    <name type="scientific">Flavisolibacter tropicus</name>
    <dbReference type="NCBI Taxonomy" id="1492898"/>
    <lineage>
        <taxon>Bacteria</taxon>
        <taxon>Pseudomonadati</taxon>
        <taxon>Bacteroidota</taxon>
        <taxon>Chitinophagia</taxon>
        <taxon>Chitinophagales</taxon>
        <taxon>Chitinophagaceae</taxon>
        <taxon>Flavisolibacter</taxon>
    </lineage>
</organism>
<dbReference type="AlphaFoldDB" id="A0A172U1P1"/>
<dbReference type="InterPro" id="IPR006116">
    <property type="entry name" value="NT_2-5OAS_ClassI-CCAase"/>
</dbReference>
<evidence type="ECO:0000256" key="1">
    <source>
        <dbReference type="ARBA" id="ARBA00023118"/>
    </source>
</evidence>
<evidence type="ECO:0000313" key="3">
    <source>
        <dbReference type="Proteomes" id="UP000077177"/>
    </source>
</evidence>
<protein>
    <recommendedName>
        <fullName evidence="4">Nucleotidyltransferase</fullName>
    </recommendedName>
</protein>
<dbReference type="Proteomes" id="UP000077177">
    <property type="component" value="Chromosome"/>
</dbReference>
<gene>
    <name evidence="2" type="ORF">SY85_24380</name>
</gene>
<dbReference type="STRING" id="1492898.SY85_24380"/>
<accession>A0A172U1P1</accession>
<evidence type="ECO:0000313" key="2">
    <source>
        <dbReference type="EMBL" id="ANE53142.1"/>
    </source>
</evidence>
<dbReference type="RefSeq" id="WP_066408885.1">
    <property type="nucleotide sequence ID" value="NZ_CP011390.1"/>
</dbReference>
<dbReference type="CDD" id="cd05400">
    <property type="entry name" value="NT_2-5OAS_ClassI-CCAase"/>
    <property type="match status" value="1"/>
</dbReference>
<keyword evidence="1" id="KW-0051">Antiviral defense</keyword>
<keyword evidence="3" id="KW-1185">Reference proteome</keyword>
<reference evidence="2 3" key="2">
    <citation type="journal article" date="2016" name="Int. J. Syst. Evol. Microbiol.">
        <title>Flavisolibacter tropicus sp. nov., isolated from tropical soil.</title>
        <authorList>
            <person name="Lee J.J."/>
            <person name="Kang M.S."/>
            <person name="Kim G.S."/>
            <person name="Lee C.S."/>
            <person name="Lim S."/>
            <person name="Lee J."/>
            <person name="Roh S.H."/>
            <person name="Kang H."/>
            <person name="Ha J.M."/>
            <person name="Bae S."/>
            <person name="Jung H.Y."/>
            <person name="Kim M.K."/>
        </authorList>
    </citation>
    <scope>NUCLEOTIDE SEQUENCE [LARGE SCALE GENOMIC DNA]</scope>
    <source>
        <strain evidence="2 3">LCS9</strain>
    </source>
</reference>
<dbReference type="GO" id="GO:0051607">
    <property type="term" value="P:defense response to virus"/>
    <property type="evidence" value="ECO:0007669"/>
    <property type="project" value="UniProtKB-KW"/>
</dbReference>
<name>A0A172U1P1_9BACT</name>
<dbReference type="GO" id="GO:0016779">
    <property type="term" value="F:nucleotidyltransferase activity"/>
    <property type="evidence" value="ECO:0007669"/>
    <property type="project" value="InterPro"/>
</dbReference>
<dbReference type="EMBL" id="CP011390">
    <property type="protein sequence ID" value="ANE53142.1"/>
    <property type="molecule type" value="Genomic_DNA"/>
</dbReference>
<dbReference type="OrthoDB" id="1118920at2"/>
<reference evidence="3" key="1">
    <citation type="submission" date="2015-01" db="EMBL/GenBank/DDBJ databases">
        <title>Flavisolibacter sp./LCS9/ whole genome sequencing.</title>
        <authorList>
            <person name="Kim M.K."/>
            <person name="Srinivasan S."/>
            <person name="Lee J.-J."/>
        </authorList>
    </citation>
    <scope>NUCLEOTIDE SEQUENCE [LARGE SCALE GENOMIC DNA]</scope>
    <source>
        <strain evidence="3">LCS9</strain>
    </source>
</reference>
<dbReference type="KEGG" id="fla:SY85_24380"/>
<dbReference type="Pfam" id="PF18144">
    <property type="entry name" value="SMODS"/>
    <property type="match status" value="1"/>
</dbReference>
<proteinExistence type="predicted"/>